<dbReference type="KEGG" id="strg:SRT_01780"/>
<reference evidence="13 14" key="1">
    <citation type="journal article" date="2016" name="Microbiol. Immunol.">
        <title>Complete genome sequence of Streptococcus troglodytae TKU31 isolated from the oral cavity of a chimpanzee (Pan troglodytes).</title>
        <authorList>
            <person name="Okamoto M."/>
            <person name="Naito M."/>
            <person name="Miyanohara M."/>
            <person name="Imai S."/>
            <person name="Nomura Y."/>
            <person name="Saito W."/>
            <person name="Momoi Y."/>
            <person name="Takada K."/>
            <person name="Miyabe-Nishiwaki T."/>
            <person name="Tomonaga M."/>
            <person name="Hanada N."/>
        </authorList>
    </citation>
    <scope>NUCLEOTIDE SEQUENCE [LARGE SCALE GENOMIC DNA]</scope>
    <source>
        <strain evidence="14">TKU 31</strain>
    </source>
</reference>
<comment type="subunit">
    <text evidence="3">Homodimer.</text>
</comment>
<dbReference type="EMBL" id="AP014612">
    <property type="protein sequence ID" value="BAQ23439.1"/>
    <property type="molecule type" value="Genomic_DNA"/>
</dbReference>
<evidence type="ECO:0000256" key="10">
    <source>
        <dbReference type="ARBA" id="ARBA00023211"/>
    </source>
</evidence>
<keyword evidence="8" id="KW-0010">Activator</keyword>
<evidence type="ECO:0000256" key="9">
    <source>
        <dbReference type="ARBA" id="ARBA00023163"/>
    </source>
</evidence>
<dbReference type="GO" id="GO:0046983">
    <property type="term" value="F:protein dimerization activity"/>
    <property type="evidence" value="ECO:0007669"/>
    <property type="project" value="InterPro"/>
</dbReference>
<keyword evidence="7" id="KW-0238">DNA-binding</keyword>
<keyword evidence="5" id="KW-0678">Repressor</keyword>
<dbReference type="InterPro" id="IPR007167">
    <property type="entry name" value="Fe-transptr_FeoA-like"/>
</dbReference>
<evidence type="ECO:0000256" key="4">
    <source>
        <dbReference type="ARBA" id="ARBA00022490"/>
    </source>
</evidence>
<dbReference type="SUPFAM" id="SSF47979">
    <property type="entry name" value="Iron-dependent repressor protein, dimerization domain"/>
    <property type="match status" value="1"/>
</dbReference>
<protein>
    <recommendedName>
        <fullName evidence="11">Manganese transport regulator</fullName>
    </recommendedName>
</protein>
<dbReference type="SUPFAM" id="SSF46785">
    <property type="entry name" value="Winged helix' DNA-binding domain"/>
    <property type="match status" value="1"/>
</dbReference>
<dbReference type="Pfam" id="PF01325">
    <property type="entry name" value="Fe_dep_repress"/>
    <property type="match status" value="1"/>
</dbReference>
<evidence type="ECO:0000256" key="6">
    <source>
        <dbReference type="ARBA" id="ARBA00023015"/>
    </source>
</evidence>
<dbReference type="PROSITE" id="PS50944">
    <property type="entry name" value="HTH_DTXR"/>
    <property type="match status" value="1"/>
</dbReference>
<dbReference type="InterPro" id="IPR022687">
    <property type="entry name" value="HTH_DTXR"/>
</dbReference>
<dbReference type="GO" id="GO:0003700">
    <property type="term" value="F:DNA-binding transcription factor activity"/>
    <property type="evidence" value="ECO:0007669"/>
    <property type="project" value="InterPro"/>
</dbReference>
<dbReference type="Pfam" id="PF02742">
    <property type="entry name" value="Fe_dep_repr_C"/>
    <property type="match status" value="1"/>
</dbReference>
<evidence type="ECO:0000256" key="1">
    <source>
        <dbReference type="ARBA" id="ARBA00004496"/>
    </source>
</evidence>
<feature type="domain" description="HTH dtxR-type" evidence="12">
    <location>
        <begin position="1"/>
        <end position="62"/>
    </location>
</feature>
<sequence>MTPNKEDYLKIIYELSERDEKISNKQIAEKMSVSAPAVSEMVKKLLSEDLVLKDKQAGYLLTKKGQILASSLYRKHRLIEVFLMNHLNYTADEIHEEAEVLEHTVSDVFVERLDKLLNYPKVCPHGGTIPQHGQPLVEKYRTTLKGVTEMGVYLLKRIQDNFQLLKYMEQHHLKIGDEIRLLEYDAFAGAYTIEKDGEQLQVTSAVASQIYIEKKAK</sequence>
<dbReference type="SMART" id="SM00529">
    <property type="entry name" value="HTH_DTXR"/>
    <property type="match status" value="1"/>
</dbReference>
<name>A0A1L7LH32_9STRE</name>
<evidence type="ECO:0000259" key="12">
    <source>
        <dbReference type="PROSITE" id="PS50944"/>
    </source>
</evidence>
<dbReference type="Gene3D" id="1.10.10.10">
    <property type="entry name" value="Winged helix-like DNA-binding domain superfamily/Winged helix DNA-binding domain"/>
    <property type="match status" value="1"/>
</dbReference>
<keyword evidence="4" id="KW-0963">Cytoplasm</keyword>
<dbReference type="InterPro" id="IPR036388">
    <property type="entry name" value="WH-like_DNA-bd_sf"/>
</dbReference>
<dbReference type="Pfam" id="PF04023">
    <property type="entry name" value="FeoA"/>
    <property type="match status" value="1"/>
</dbReference>
<evidence type="ECO:0000256" key="11">
    <source>
        <dbReference type="ARBA" id="ARBA00032593"/>
    </source>
</evidence>
<dbReference type="RefSeq" id="WP_128832738.1">
    <property type="nucleotide sequence ID" value="NZ_AP014612.1"/>
</dbReference>
<evidence type="ECO:0000256" key="5">
    <source>
        <dbReference type="ARBA" id="ARBA00022491"/>
    </source>
</evidence>
<gene>
    <name evidence="13" type="ORF">SRT_01780</name>
</gene>
<evidence type="ECO:0000256" key="2">
    <source>
        <dbReference type="ARBA" id="ARBA00007871"/>
    </source>
</evidence>
<dbReference type="InterPro" id="IPR022689">
    <property type="entry name" value="Iron_dep_repressor"/>
</dbReference>
<dbReference type="PANTHER" id="PTHR33238">
    <property type="entry name" value="IRON (METAL) DEPENDENT REPRESSOR, DTXR FAMILY"/>
    <property type="match status" value="1"/>
</dbReference>
<evidence type="ECO:0000313" key="13">
    <source>
        <dbReference type="EMBL" id="BAQ23439.1"/>
    </source>
</evidence>
<dbReference type="InterPro" id="IPR036421">
    <property type="entry name" value="Fe_dep_repressor_sf"/>
</dbReference>
<dbReference type="GO" id="GO:0003677">
    <property type="term" value="F:DNA binding"/>
    <property type="evidence" value="ECO:0007669"/>
    <property type="project" value="UniProtKB-KW"/>
</dbReference>
<dbReference type="Proteomes" id="UP000217758">
    <property type="component" value="Chromosome"/>
</dbReference>
<dbReference type="Gene3D" id="2.30.30.90">
    <property type="match status" value="1"/>
</dbReference>
<keyword evidence="6" id="KW-0805">Transcription regulation</keyword>
<dbReference type="InterPro" id="IPR001367">
    <property type="entry name" value="Fe_dep_repressor"/>
</dbReference>
<keyword evidence="10" id="KW-0464">Manganese</keyword>
<dbReference type="InterPro" id="IPR050536">
    <property type="entry name" value="DtxR_MntR_Metal-Reg"/>
</dbReference>
<accession>A0A1L7LH32</accession>
<evidence type="ECO:0000256" key="3">
    <source>
        <dbReference type="ARBA" id="ARBA00011738"/>
    </source>
</evidence>
<dbReference type="AlphaFoldDB" id="A0A1L7LH32"/>
<dbReference type="GO" id="GO:0046914">
    <property type="term" value="F:transition metal ion binding"/>
    <property type="evidence" value="ECO:0007669"/>
    <property type="project" value="InterPro"/>
</dbReference>
<keyword evidence="9" id="KW-0804">Transcription</keyword>
<dbReference type="PANTHER" id="PTHR33238:SF11">
    <property type="entry name" value="TRANSCRIPTIONAL REGULATOR MNTR"/>
    <property type="match status" value="1"/>
</dbReference>
<comment type="similarity">
    <text evidence="2">Belongs to the DtxR/MntR family.</text>
</comment>
<dbReference type="GO" id="GO:0005737">
    <property type="term" value="C:cytoplasm"/>
    <property type="evidence" value="ECO:0007669"/>
    <property type="project" value="UniProtKB-SubCell"/>
</dbReference>
<evidence type="ECO:0000256" key="8">
    <source>
        <dbReference type="ARBA" id="ARBA00023159"/>
    </source>
</evidence>
<dbReference type="InterPro" id="IPR036390">
    <property type="entry name" value="WH_DNA-bd_sf"/>
</dbReference>
<dbReference type="SMART" id="SM00899">
    <property type="entry name" value="FeoA"/>
    <property type="match status" value="1"/>
</dbReference>
<evidence type="ECO:0000313" key="14">
    <source>
        <dbReference type="Proteomes" id="UP000217758"/>
    </source>
</evidence>
<evidence type="ECO:0000256" key="7">
    <source>
        <dbReference type="ARBA" id="ARBA00023125"/>
    </source>
</evidence>
<comment type="subcellular location">
    <subcellularLocation>
        <location evidence="1">Cytoplasm</location>
    </subcellularLocation>
</comment>
<dbReference type="InterPro" id="IPR038157">
    <property type="entry name" value="FeoA_core_dom"/>
</dbReference>
<keyword evidence="14" id="KW-1185">Reference proteome</keyword>
<organism evidence="13 14">
    <name type="scientific">Streptococcus troglodytae</name>
    <dbReference type="NCBI Taxonomy" id="1111760"/>
    <lineage>
        <taxon>Bacteria</taxon>
        <taxon>Bacillati</taxon>
        <taxon>Bacillota</taxon>
        <taxon>Bacilli</taxon>
        <taxon>Lactobacillales</taxon>
        <taxon>Streptococcaceae</taxon>
        <taxon>Streptococcus</taxon>
    </lineage>
</organism>
<proteinExistence type="inferred from homology"/>